<reference evidence="1" key="1">
    <citation type="submission" date="2019-06" db="EMBL/GenBank/DDBJ databases">
        <authorList>
            <person name="Zheng W."/>
        </authorList>
    </citation>
    <scope>NUCLEOTIDE SEQUENCE</scope>
    <source>
        <strain evidence="1">QDHG01</strain>
    </source>
</reference>
<comment type="caution">
    <text evidence="1">The sequence shown here is derived from an EMBL/GenBank/DDBJ whole genome shotgun (WGS) entry which is preliminary data.</text>
</comment>
<gene>
    <name evidence="1" type="ORF">FGO68_gene8977</name>
</gene>
<protein>
    <submittedName>
        <fullName evidence="1">Uncharacterized protein</fullName>
    </submittedName>
</protein>
<dbReference type="AlphaFoldDB" id="A0A8J8NZT9"/>
<evidence type="ECO:0000313" key="2">
    <source>
        <dbReference type="Proteomes" id="UP000785679"/>
    </source>
</evidence>
<proteinExistence type="predicted"/>
<keyword evidence="2" id="KW-1185">Reference proteome</keyword>
<name>A0A8J8NZT9_HALGN</name>
<dbReference type="Proteomes" id="UP000785679">
    <property type="component" value="Unassembled WGS sequence"/>
</dbReference>
<dbReference type="EMBL" id="RRYP01003910">
    <property type="protein sequence ID" value="TNV83355.1"/>
    <property type="molecule type" value="Genomic_DNA"/>
</dbReference>
<organism evidence="1 2">
    <name type="scientific">Halteria grandinella</name>
    <dbReference type="NCBI Taxonomy" id="5974"/>
    <lineage>
        <taxon>Eukaryota</taxon>
        <taxon>Sar</taxon>
        <taxon>Alveolata</taxon>
        <taxon>Ciliophora</taxon>
        <taxon>Intramacronucleata</taxon>
        <taxon>Spirotrichea</taxon>
        <taxon>Stichotrichia</taxon>
        <taxon>Sporadotrichida</taxon>
        <taxon>Halteriidae</taxon>
        <taxon>Halteria</taxon>
    </lineage>
</organism>
<sequence>MEHHKIKQTIKRILAQQNMISQMLQDIKKNKENTGPIIEGSPRLIDQAEVYKKKRQSVDALENVNIVKKQPPSLKVNDNVTPDKRLHARSFSRNILIGKQQHHRTATDQKISKLLAKTTLVTLPEEQQQDCSINIKTIEKQERVFPPHLKSRRIQRESRNRLTIHKTDVKDNELKESTADVAIGQSPIPPTQSTNNHFKFQPELSQEQVQQLKSLKYIYKYASNLILKPKHHLKKKSIPNEEEYFSNTLNPLKISKIKRSQSTDLGIKSHSTQNGKQKILILLNQRNHEESDYHLLQVRQNKVSPWEGELYQFSNRKF</sequence>
<evidence type="ECO:0000313" key="1">
    <source>
        <dbReference type="EMBL" id="TNV83355.1"/>
    </source>
</evidence>
<accession>A0A8J8NZT9</accession>